<keyword evidence="1 3" id="KW-0732">Signal</keyword>
<gene>
    <name evidence="4" type="ORF">GOARA_063_01500</name>
</gene>
<dbReference type="AlphaFoldDB" id="G7H526"/>
<organism evidence="4 5">
    <name type="scientific">Gordonia araii NBRC 100433</name>
    <dbReference type="NCBI Taxonomy" id="1073574"/>
    <lineage>
        <taxon>Bacteria</taxon>
        <taxon>Bacillati</taxon>
        <taxon>Actinomycetota</taxon>
        <taxon>Actinomycetes</taxon>
        <taxon>Mycobacteriales</taxon>
        <taxon>Gordoniaceae</taxon>
        <taxon>Gordonia</taxon>
    </lineage>
</organism>
<name>G7H526_9ACTN</name>
<keyword evidence="5" id="KW-1185">Reference proteome</keyword>
<sequence>MLRKTSVVAATFAMVLSAMAGSADAAPRTVDRATGTIVTKTLTNAAGTRAYQVYTPKRHAPGRPLIAWVHGTSKVRNGDPMELRRTNTLLTEADRLGFSVVAPMQSLRADQAGMWHFFEPAGLTRGQGEISILADIVRKTAREQRADARRVFAVGHSAGGGAVHVLGAVYSDVFAAIAVSAGFPFVGDPSGSAVRTARDGRPVPTFLIHGDRDDTAVPVVGAAELSAARTANGIAGAAPRGAIVVPPSRDDKFPTRISRFGAGRSEIVRAEVLGAGHATGPGGVTLNGPALDRRVVAFLLSHRRP</sequence>
<evidence type="ECO:0000256" key="1">
    <source>
        <dbReference type="ARBA" id="ARBA00022729"/>
    </source>
</evidence>
<dbReference type="STRING" id="1073574.GOARA_063_01500"/>
<comment type="caution">
    <text evidence="4">The sequence shown here is derived from an EMBL/GenBank/DDBJ whole genome shotgun (WGS) entry which is preliminary data.</text>
</comment>
<dbReference type="InterPro" id="IPR050955">
    <property type="entry name" value="Plant_Biomass_Hydrol_Est"/>
</dbReference>
<dbReference type="GO" id="GO:0005576">
    <property type="term" value="C:extracellular region"/>
    <property type="evidence" value="ECO:0007669"/>
    <property type="project" value="InterPro"/>
</dbReference>
<dbReference type="PANTHER" id="PTHR43037:SF1">
    <property type="entry name" value="BLL1128 PROTEIN"/>
    <property type="match status" value="1"/>
</dbReference>
<evidence type="ECO:0000256" key="3">
    <source>
        <dbReference type="SAM" id="SignalP"/>
    </source>
</evidence>
<evidence type="ECO:0000256" key="2">
    <source>
        <dbReference type="ARBA" id="ARBA00022801"/>
    </source>
</evidence>
<accession>G7H526</accession>
<dbReference type="SUPFAM" id="SSF53474">
    <property type="entry name" value="alpha/beta-Hydrolases"/>
    <property type="match status" value="1"/>
</dbReference>
<dbReference type="Proteomes" id="UP000035088">
    <property type="component" value="Unassembled WGS sequence"/>
</dbReference>
<evidence type="ECO:0000313" key="5">
    <source>
        <dbReference type="Proteomes" id="UP000035088"/>
    </source>
</evidence>
<dbReference type="Gene3D" id="3.40.50.1820">
    <property type="entry name" value="alpha/beta hydrolase"/>
    <property type="match status" value="1"/>
</dbReference>
<dbReference type="EMBL" id="BAEE01000063">
    <property type="protein sequence ID" value="GAB10951.1"/>
    <property type="molecule type" value="Genomic_DNA"/>
</dbReference>
<feature type="chain" id="PRO_5039690084" evidence="3">
    <location>
        <begin position="21"/>
        <end position="305"/>
    </location>
</feature>
<protein>
    <submittedName>
        <fullName evidence="4">Putative esterase</fullName>
    </submittedName>
</protein>
<dbReference type="Pfam" id="PF10503">
    <property type="entry name" value="Esterase_PHB"/>
    <property type="match status" value="1"/>
</dbReference>
<dbReference type="InterPro" id="IPR029058">
    <property type="entry name" value="AB_hydrolase_fold"/>
</dbReference>
<keyword evidence="2" id="KW-0378">Hydrolase</keyword>
<proteinExistence type="predicted"/>
<dbReference type="InterPro" id="IPR010126">
    <property type="entry name" value="Esterase_phb"/>
</dbReference>
<evidence type="ECO:0000313" key="4">
    <source>
        <dbReference type="EMBL" id="GAB10951.1"/>
    </source>
</evidence>
<reference evidence="4 5" key="1">
    <citation type="submission" date="2011-11" db="EMBL/GenBank/DDBJ databases">
        <title>Whole genome shotgun sequence of Gordonia araii NBRC 100433.</title>
        <authorList>
            <person name="Yoshida Y."/>
            <person name="Hosoyama A."/>
            <person name="Tsuchikane K."/>
            <person name="Katsumata H."/>
            <person name="Yamazaki S."/>
            <person name="Fujita N."/>
        </authorList>
    </citation>
    <scope>NUCLEOTIDE SEQUENCE [LARGE SCALE GENOMIC DNA]</scope>
    <source>
        <strain evidence="4 5">NBRC 100433</strain>
    </source>
</reference>
<dbReference type="GO" id="GO:0016787">
    <property type="term" value="F:hydrolase activity"/>
    <property type="evidence" value="ECO:0007669"/>
    <property type="project" value="UniProtKB-KW"/>
</dbReference>
<dbReference type="PANTHER" id="PTHR43037">
    <property type="entry name" value="UNNAMED PRODUCT-RELATED"/>
    <property type="match status" value="1"/>
</dbReference>
<dbReference type="RefSeq" id="WP_007323026.1">
    <property type="nucleotide sequence ID" value="NZ_BAEE01000063.1"/>
</dbReference>
<feature type="signal peptide" evidence="3">
    <location>
        <begin position="1"/>
        <end position="20"/>
    </location>
</feature>